<dbReference type="AlphaFoldDB" id="A0AAV6JH25"/>
<evidence type="ECO:0000256" key="1">
    <source>
        <dbReference type="ARBA" id="ARBA00008455"/>
    </source>
</evidence>
<name>A0AAV6JH25_9ERIC</name>
<accession>A0AAV6JH25</accession>
<dbReference type="GO" id="GO:0008234">
    <property type="term" value="F:cysteine-type peptidase activity"/>
    <property type="evidence" value="ECO:0007669"/>
    <property type="project" value="InterPro"/>
</dbReference>
<comment type="similarity">
    <text evidence="1">Belongs to the peptidase C1 family.</text>
</comment>
<reference evidence="3" key="1">
    <citation type="submission" date="2020-08" db="EMBL/GenBank/DDBJ databases">
        <title>Plant Genome Project.</title>
        <authorList>
            <person name="Zhang R.-G."/>
        </authorList>
    </citation>
    <scope>NUCLEOTIDE SEQUENCE</scope>
    <source>
        <strain evidence="3">WSP0</strain>
        <tissue evidence="3">Leaf</tissue>
    </source>
</reference>
<dbReference type="PANTHER" id="PTHR12411">
    <property type="entry name" value="CYSTEINE PROTEASE FAMILY C1-RELATED"/>
    <property type="match status" value="1"/>
</dbReference>
<dbReference type="Proteomes" id="UP000823749">
    <property type="component" value="Chromosome 7"/>
</dbReference>
<gene>
    <name evidence="3" type="ORF">RHGRI_020304</name>
</gene>
<feature type="domain" description="Peptidase C1A papain C-terminal" evidence="2">
    <location>
        <begin position="2"/>
        <end position="266"/>
    </location>
</feature>
<comment type="caution">
    <text evidence="3">The sequence shown here is derived from an EMBL/GenBank/DDBJ whole genome shotgun (WGS) entry which is preliminary data.</text>
</comment>
<dbReference type="GO" id="GO:0006508">
    <property type="term" value="P:proteolysis"/>
    <property type="evidence" value="ECO:0007669"/>
    <property type="project" value="InterPro"/>
</dbReference>
<dbReference type="SUPFAM" id="SSF54001">
    <property type="entry name" value="Cysteine proteinases"/>
    <property type="match status" value="1"/>
</dbReference>
<evidence type="ECO:0000259" key="2">
    <source>
        <dbReference type="SMART" id="SM00645"/>
    </source>
</evidence>
<evidence type="ECO:0000313" key="3">
    <source>
        <dbReference type="EMBL" id="KAG5540023.1"/>
    </source>
</evidence>
<dbReference type="Gene3D" id="3.90.70.10">
    <property type="entry name" value="Cysteine proteinases"/>
    <property type="match status" value="1"/>
</dbReference>
<dbReference type="SMART" id="SM00645">
    <property type="entry name" value="Pept_C1"/>
    <property type="match status" value="1"/>
</dbReference>
<dbReference type="InterPro" id="IPR000668">
    <property type="entry name" value="Peptidase_C1A_C"/>
</dbReference>
<dbReference type="InterPro" id="IPR038765">
    <property type="entry name" value="Papain-like_cys_pep_sf"/>
</dbReference>
<proteinExistence type="inferred from homology"/>
<dbReference type="Pfam" id="PF00112">
    <property type="entry name" value="Peptidase_C1"/>
    <property type="match status" value="1"/>
</dbReference>
<dbReference type="InterPro" id="IPR013128">
    <property type="entry name" value="Peptidase_C1A"/>
</dbReference>
<evidence type="ECO:0000313" key="4">
    <source>
        <dbReference type="Proteomes" id="UP000823749"/>
    </source>
</evidence>
<dbReference type="EMBL" id="JACTNZ010000007">
    <property type="protein sequence ID" value="KAG5540023.1"/>
    <property type="molecule type" value="Genomic_DNA"/>
</dbReference>
<organism evidence="3 4">
    <name type="scientific">Rhododendron griersonianum</name>
    <dbReference type="NCBI Taxonomy" id="479676"/>
    <lineage>
        <taxon>Eukaryota</taxon>
        <taxon>Viridiplantae</taxon>
        <taxon>Streptophyta</taxon>
        <taxon>Embryophyta</taxon>
        <taxon>Tracheophyta</taxon>
        <taxon>Spermatophyta</taxon>
        <taxon>Magnoliopsida</taxon>
        <taxon>eudicotyledons</taxon>
        <taxon>Gunneridae</taxon>
        <taxon>Pentapetalae</taxon>
        <taxon>asterids</taxon>
        <taxon>Ericales</taxon>
        <taxon>Ericaceae</taxon>
        <taxon>Ericoideae</taxon>
        <taxon>Rhodoreae</taxon>
        <taxon>Rhododendron</taxon>
    </lineage>
</organism>
<keyword evidence="4" id="KW-1185">Reference proteome</keyword>
<sequence>MARAESSWRKSGLLPPIFDQGDCGCCSSSVSLKCCSAIISISNAKQDRDPSTVEFAVQEPINLVPLLYPQHCEPPDDKEDDKELGCYGIRSKVNLLYVKQHQCALEEDFPYKGKRTEDLIPMDFLFFYSLSFLKLFCLQRPRLFIDDYCTLEEHNTNPIEGENFVQLEEMGGGRIISDLIKEHPVAGKAFVDNKFVRYRSGVYRAPNAIRKKLSLHALLIIGEYRTKSGVQVYDCQNSWGEDWGDKGFCKVEKRCLLKFCYAINPRVQGIVVKVDSIK</sequence>
<protein>
    <recommendedName>
        <fullName evidence="2">Peptidase C1A papain C-terminal domain-containing protein</fullName>
    </recommendedName>
</protein>